<name>A0AAD5JGM4_ACENE</name>
<reference evidence="2 3" key="1">
    <citation type="journal article" date="2022" name="Plant J.">
        <title>Strategies of tolerance reflected in two North American maple genomes.</title>
        <authorList>
            <person name="McEvoy S.L."/>
            <person name="Sezen U.U."/>
            <person name="Trouern-Trend A."/>
            <person name="McMahon S.M."/>
            <person name="Schaberg P.G."/>
            <person name="Yang J."/>
            <person name="Wegrzyn J.L."/>
            <person name="Swenson N.G."/>
        </authorList>
    </citation>
    <scope>NUCLEOTIDE SEQUENCE [LARGE SCALE GENOMIC DNA]</scope>
    <source>
        <strain evidence="2">91603</strain>
    </source>
</reference>
<dbReference type="AlphaFoldDB" id="A0AAD5JGM4"/>
<proteinExistence type="predicted"/>
<evidence type="ECO:0000313" key="2">
    <source>
        <dbReference type="EMBL" id="KAI9198445.1"/>
    </source>
</evidence>
<keyword evidence="3" id="KW-1185">Reference proteome</keyword>
<dbReference type="EMBL" id="JAJSOW010000002">
    <property type="protein sequence ID" value="KAI9198445.1"/>
    <property type="molecule type" value="Genomic_DNA"/>
</dbReference>
<comment type="caution">
    <text evidence="2">The sequence shown here is derived from an EMBL/GenBank/DDBJ whole genome shotgun (WGS) entry which is preliminary data.</text>
</comment>
<evidence type="ECO:0000313" key="3">
    <source>
        <dbReference type="Proteomes" id="UP001064489"/>
    </source>
</evidence>
<protein>
    <submittedName>
        <fullName evidence="2">Uncharacterized protein</fullName>
    </submittedName>
</protein>
<feature type="region of interest" description="Disordered" evidence="1">
    <location>
        <begin position="1"/>
        <end position="39"/>
    </location>
</feature>
<evidence type="ECO:0000256" key="1">
    <source>
        <dbReference type="SAM" id="MobiDB-lite"/>
    </source>
</evidence>
<sequence>MGDNDGHEFQPPIRTLPPTSAPRMSSGFHPSESTSPVPTPSIVQRMLLVNPLFAPSTLIPPHPTLSALLVVPDLPIFPEVQKPILMPGTEATPEDNVPSEVILEECVPSGTEILDVGVGRYRN</sequence>
<gene>
    <name evidence="2" type="ORF">LWI28_015938</name>
</gene>
<accession>A0AAD5JGM4</accession>
<dbReference type="Proteomes" id="UP001064489">
    <property type="component" value="Chromosome 13"/>
</dbReference>
<organism evidence="2 3">
    <name type="scientific">Acer negundo</name>
    <name type="common">Box elder</name>
    <dbReference type="NCBI Taxonomy" id="4023"/>
    <lineage>
        <taxon>Eukaryota</taxon>
        <taxon>Viridiplantae</taxon>
        <taxon>Streptophyta</taxon>
        <taxon>Embryophyta</taxon>
        <taxon>Tracheophyta</taxon>
        <taxon>Spermatophyta</taxon>
        <taxon>Magnoliopsida</taxon>
        <taxon>eudicotyledons</taxon>
        <taxon>Gunneridae</taxon>
        <taxon>Pentapetalae</taxon>
        <taxon>rosids</taxon>
        <taxon>malvids</taxon>
        <taxon>Sapindales</taxon>
        <taxon>Sapindaceae</taxon>
        <taxon>Hippocastanoideae</taxon>
        <taxon>Acereae</taxon>
        <taxon>Acer</taxon>
    </lineage>
</organism>